<protein>
    <submittedName>
        <fullName evidence="6">ABC transporter substrate-binding protein</fullName>
    </submittedName>
</protein>
<feature type="signal peptide" evidence="4">
    <location>
        <begin position="1"/>
        <end position="19"/>
    </location>
</feature>
<dbReference type="GeneID" id="93505780"/>
<dbReference type="Gene3D" id="3.40.190.10">
    <property type="entry name" value="Periplasmic binding protein-like II"/>
    <property type="match status" value="1"/>
</dbReference>
<reference evidence="6 7" key="1">
    <citation type="submission" date="2024-10" db="EMBL/GenBank/DDBJ databases">
        <title>The Natural Products Discovery Center: Release of the First 8490 Sequenced Strains for Exploring Actinobacteria Biosynthetic Diversity.</title>
        <authorList>
            <person name="Kalkreuter E."/>
            <person name="Kautsar S.A."/>
            <person name="Yang D."/>
            <person name="Bader C.D."/>
            <person name="Teijaro C.N."/>
            <person name="Fluegel L."/>
            <person name="Davis C.M."/>
            <person name="Simpson J.R."/>
            <person name="Lauterbach L."/>
            <person name="Steele A.D."/>
            <person name="Gui C."/>
            <person name="Meng S."/>
            <person name="Li G."/>
            <person name="Viehrig K."/>
            <person name="Ye F."/>
            <person name="Su P."/>
            <person name="Kiefer A.F."/>
            <person name="Nichols A."/>
            <person name="Cepeda A.J."/>
            <person name="Yan W."/>
            <person name="Fan B."/>
            <person name="Jiang Y."/>
            <person name="Adhikari A."/>
            <person name="Zheng C.-J."/>
            <person name="Schuster L."/>
            <person name="Cowan T.M."/>
            <person name="Smanski M.J."/>
            <person name="Chevrette M.G."/>
            <person name="De Carvalho L.P.S."/>
            <person name="Shen B."/>
        </authorList>
    </citation>
    <scope>NUCLEOTIDE SEQUENCE [LARGE SCALE GENOMIC DNA]</scope>
    <source>
        <strain evidence="6 7">NPDC020568</strain>
    </source>
</reference>
<dbReference type="Pfam" id="PF00496">
    <property type="entry name" value="SBP_bac_5"/>
    <property type="match status" value="1"/>
</dbReference>
<accession>A0ABW7TQD3</accession>
<evidence type="ECO:0000313" key="7">
    <source>
        <dbReference type="Proteomes" id="UP001611263"/>
    </source>
</evidence>
<dbReference type="InterPro" id="IPR000914">
    <property type="entry name" value="SBP_5_dom"/>
</dbReference>
<evidence type="ECO:0000313" key="6">
    <source>
        <dbReference type="EMBL" id="MFI1462368.1"/>
    </source>
</evidence>
<dbReference type="PANTHER" id="PTHR30290:SF9">
    <property type="entry name" value="OLIGOPEPTIDE-BINDING PROTEIN APPA"/>
    <property type="match status" value="1"/>
</dbReference>
<dbReference type="Gene3D" id="3.10.105.10">
    <property type="entry name" value="Dipeptide-binding Protein, Domain 3"/>
    <property type="match status" value="1"/>
</dbReference>
<dbReference type="SUPFAM" id="SSF53850">
    <property type="entry name" value="Periplasmic binding protein-like II"/>
    <property type="match status" value="1"/>
</dbReference>
<gene>
    <name evidence="6" type="ORF">ACH4WX_16755</name>
</gene>
<dbReference type="RefSeq" id="WP_033242602.1">
    <property type="nucleotide sequence ID" value="NZ_JBIRUQ010000003.1"/>
</dbReference>
<dbReference type="EMBL" id="JBIRUQ010000003">
    <property type="protein sequence ID" value="MFI1462368.1"/>
    <property type="molecule type" value="Genomic_DNA"/>
</dbReference>
<dbReference type="Proteomes" id="UP001611263">
    <property type="component" value="Unassembled WGS sequence"/>
</dbReference>
<comment type="similarity">
    <text evidence="1">Belongs to the bacterial solute-binding protein 5 family.</text>
</comment>
<organism evidence="6 7">
    <name type="scientific">Nocardia carnea</name>
    <dbReference type="NCBI Taxonomy" id="37328"/>
    <lineage>
        <taxon>Bacteria</taxon>
        <taxon>Bacillati</taxon>
        <taxon>Actinomycetota</taxon>
        <taxon>Actinomycetes</taxon>
        <taxon>Mycobacteriales</taxon>
        <taxon>Nocardiaceae</taxon>
        <taxon>Nocardia</taxon>
    </lineage>
</organism>
<evidence type="ECO:0000256" key="2">
    <source>
        <dbReference type="ARBA" id="ARBA00022448"/>
    </source>
</evidence>
<evidence type="ECO:0000256" key="1">
    <source>
        <dbReference type="ARBA" id="ARBA00005695"/>
    </source>
</evidence>
<dbReference type="CDD" id="cd00995">
    <property type="entry name" value="PBP2_NikA_DppA_OppA_like"/>
    <property type="match status" value="1"/>
</dbReference>
<evidence type="ECO:0000256" key="4">
    <source>
        <dbReference type="SAM" id="SignalP"/>
    </source>
</evidence>
<feature type="domain" description="Solute-binding protein family 5" evidence="5">
    <location>
        <begin position="79"/>
        <end position="424"/>
    </location>
</feature>
<dbReference type="PANTHER" id="PTHR30290">
    <property type="entry name" value="PERIPLASMIC BINDING COMPONENT OF ABC TRANSPORTER"/>
    <property type="match status" value="1"/>
</dbReference>
<comment type="caution">
    <text evidence="6">The sequence shown here is derived from an EMBL/GenBank/DDBJ whole genome shotgun (WGS) entry which is preliminary data.</text>
</comment>
<dbReference type="PIRSF" id="PIRSF002741">
    <property type="entry name" value="MppA"/>
    <property type="match status" value="1"/>
</dbReference>
<keyword evidence="7" id="KW-1185">Reference proteome</keyword>
<name>A0ABW7TQD3_9NOCA</name>
<dbReference type="InterPro" id="IPR039424">
    <property type="entry name" value="SBP_5"/>
</dbReference>
<evidence type="ECO:0000256" key="3">
    <source>
        <dbReference type="ARBA" id="ARBA00022729"/>
    </source>
</evidence>
<feature type="chain" id="PRO_5046559781" evidence="4">
    <location>
        <begin position="20"/>
        <end position="510"/>
    </location>
</feature>
<proteinExistence type="inferred from homology"/>
<evidence type="ECO:0000259" key="5">
    <source>
        <dbReference type="Pfam" id="PF00496"/>
    </source>
</evidence>
<keyword evidence="2" id="KW-0813">Transport</keyword>
<keyword evidence="3 4" id="KW-0732">Signal</keyword>
<dbReference type="InterPro" id="IPR030678">
    <property type="entry name" value="Peptide/Ni-bd"/>
</dbReference>
<sequence>MASALGAVAAAILLLTSCAGVTTVERKPAGEPRRGGTVALAFNTEAQSVDPVTCAIGIGVGPCQAIYGALLYYDAETREIVPGMAKSFSSTDGKVWTLKLRPGVTFTDGTPFDAAAVAFNWQRALDPSQLSPSRAAAQMIDWQVVDATTLRVTSAEVNYQLPYQLTEPLAFIGSPTAIERKGADFATAPVGAGPFVFRSWARGTELVLERNPDYWDSPRPYLDRFIYKTIPADDQRYNALQAGEVDVMVVVSDKYADRARAAGLEIVQYAQLGGNGVRLNSRGPLADSDLRTAIGKLIDNEQIRAAAFPGEQGAEYFVAEDQPLFDEAAKWPEKDVEGAQRLVDGYRARHGGEKIVLSYVTTAGSPVLTRVAEVLQAQLQQADGLELEIKALDGAGFASALVSGTYDLVLNALGGAHPENLYRVFHTEGSGNTADYSNPIVDRALERAHTSNDPAVVADAYKAAIRELVATTAYRYWRPSVTSLILRADVYGVEPTYQYWMRPELAWIQE</sequence>